<name>A0A169R1K9_9HYPH</name>
<dbReference type="InterPro" id="IPR032568">
    <property type="entry name" value="DUF4926"/>
</dbReference>
<evidence type="ECO:0000313" key="1">
    <source>
        <dbReference type="EMBL" id="BAU91078.1"/>
    </source>
</evidence>
<dbReference type="Proteomes" id="UP000218288">
    <property type="component" value="Chromosome"/>
</dbReference>
<organism evidence="1 2">
    <name type="scientific">Methylorubrum populi</name>
    <dbReference type="NCBI Taxonomy" id="223967"/>
    <lineage>
        <taxon>Bacteria</taxon>
        <taxon>Pseudomonadati</taxon>
        <taxon>Pseudomonadota</taxon>
        <taxon>Alphaproteobacteria</taxon>
        <taxon>Hyphomicrobiales</taxon>
        <taxon>Methylobacteriaceae</taxon>
        <taxon>Methylorubrum</taxon>
    </lineage>
</organism>
<sequence>MTVEAFYTLRQQAPRSVFKDLDRVVLTAEVTTDDGDRVEAGSAGTVVGVWRDGAAYEVEFTTPVAGLATVLPSALRALTLKP</sequence>
<dbReference type="RefSeq" id="WP_096485299.1">
    <property type="nucleotide sequence ID" value="NZ_AP014809.1"/>
</dbReference>
<dbReference type="EMBL" id="AP014809">
    <property type="protein sequence ID" value="BAU91078.1"/>
    <property type="molecule type" value="Genomic_DNA"/>
</dbReference>
<dbReference type="Pfam" id="PF16277">
    <property type="entry name" value="DUF4926"/>
    <property type="match status" value="1"/>
</dbReference>
<evidence type="ECO:0000313" key="2">
    <source>
        <dbReference type="Proteomes" id="UP000218288"/>
    </source>
</evidence>
<accession>A0A169R1K9</accession>
<evidence type="ECO:0008006" key="3">
    <source>
        <dbReference type="Google" id="ProtNLM"/>
    </source>
</evidence>
<proteinExistence type="predicted"/>
<gene>
    <name evidence="1" type="ORF">MPPM_2473</name>
</gene>
<dbReference type="OrthoDB" id="7307608at2"/>
<reference evidence="1 2" key="1">
    <citation type="journal article" date="2016" name="Genome Announc.">
        <title>Complete Genome Sequence of Methylobacterium populi P-1M, Isolated from Pink-Pigmented Household Biofilm.</title>
        <authorList>
            <person name="Morohoshi T."/>
            <person name="Ikeda T."/>
        </authorList>
    </citation>
    <scope>NUCLEOTIDE SEQUENCE [LARGE SCALE GENOMIC DNA]</scope>
    <source>
        <strain evidence="1 2">P-1M</strain>
    </source>
</reference>
<dbReference type="AlphaFoldDB" id="A0A169R1K9"/>
<protein>
    <recommendedName>
        <fullName evidence="3">DUF4926 domain-containing protein</fullName>
    </recommendedName>
</protein>